<dbReference type="OrthoDB" id="9801077at2"/>
<dbReference type="EMBL" id="CP028136">
    <property type="protein sequence ID" value="AVR47551.1"/>
    <property type="molecule type" value="Genomic_DNA"/>
</dbReference>
<gene>
    <name evidence="13" type="ORF">C7S20_18005</name>
</gene>
<dbReference type="AlphaFoldDB" id="A0A2R3ZBC4"/>
<dbReference type="InterPro" id="IPR014718">
    <property type="entry name" value="GH-type_carb-bd"/>
</dbReference>
<comment type="similarity">
    <text evidence="3 10">Belongs to the glycosyl hydrolase 2 family.</text>
</comment>
<accession>A0A2R3ZBC4</accession>
<keyword evidence="6 10" id="KW-0378">Hydrolase</keyword>
<organism evidence="13 14">
    <name type="scientific">Christiangramia fulva</name>
    <dbReference type="NCBI Taxonomy" id="2126553"/>
    <lineage>
        <taxon>Bacteria</taxon>
        <taxon>Pseudomonadati</taxon>
        <taxon>Bacteroidota</taxon>
        <taxon>Flavobacteriia</taxon>
        <taxon>Flavobacteriales</taxon>
        <taxon>Flavobacteriaceae</taxon>
        <taxon>Christiangramia</taxon>
    </lineage>
</organism>
<evidence type="ECO:0000256" key="6">
    <source>
        <dbReference type="ARBA" id="ARBA00022801"/>
    </source>
</evidence>
<dbReference type="SUPFAM" id="SSF49303">
    <property type="entry name" value="beta-Galactosidase/glucuronidase domain"/>
    <property type="match status" value="2"/>
</dbReference>
<dbReference type="SUPFAM" id="SSF74650">
    <property type="entry name" value="Galactose mutarotase-like"/>
    <property type="match status" value="1"/>
</dbReference>
<dbReference type="InterPro" id="IPR050347">
    <property type="entry name" value="Bact_Beta-galactosidase"/>
</dbReference>
<dbReference type="Gene3D" id="3.20.20.80">
    <property type="entry name" value="Glycosidases"/>
    <property type="match status" value="1"/>
</dbReference>
<comment type="cofactor">
    <cofactor evidence="2">
        <name>Ca(2+)</name>
        <dbReference type="ChEBI" id="CHEBI:29108"/>
    </cofactor>
</comment>
<dbReference type="GO" id="GO:0004565">
    <property type="term" value="F:beta-galactosidase activity"/>
    <property type="evidence" value="ECO:0007669"/>
    <property type="project" value="UniProtKB-EC"/>
</dbReference>
<dbReference type="SUPFAM" id="SSF49785">
    <property type="entry name" value="Galactose-binding domain-like"/>
    <property type="match status" value="1"/>
</dbReference>
<dbReference type="Pfam" id="PF02836">
    <property type="entry name" value="Glyco_hydro_2_C"/>
    <property type="match status" value="1"/>
</dbReference>
<dbReference type="InterPro" id="IPR011013">
    <property type="entry name" value="Gal_mutarotase_sf_dom"/>
</dbReference>
<dbReference type="SMART" id="SM01038">
    <property type="entry name" value="Bgal_small_N"/>
    <property type="match status" value="1"/>
</dbReference>
<dbReference type="GO" id="GO:0030246">
    <property type="term" value="F:carbohydrate binding"/>
    <property type="evidence" value="ECO:0007669"/>
    <property type="project" value="InterPro"/>
</dbReference>
<dbReference type="PROSITE" id="PS00608">
    <property type="entry name" value="GLYCOSYL_HYDROL_F2_2"/>
    <property type="match status" value="1"/>
</dbReference>
<evidence type="ECO:0000256" key="9">
    <source>
        <dbReference type="ARBA" id="ARBA00032230"/>
    </source>
</evidence>
<dbReference type="RefSeq" id="WP_107014318.1">
    <property type="nucleotide sequence ID" value="NZ_CP028136.1"/>
</dbReference>
<dbReference type="InterPro" id="IPR006102">
    <property type="entry name" value="Ig-like_GH2"/>
</dbReference>
<feature type="signal peptide" evidence="11">
    <location>
        <begin position="1"/>
        <end position="19"/>
    </location>
</feature>
<evidence type="ECO:0000259" key="12">
    <source>
        <dbReference type="SMART" id="SM01038"/>
    </source>
</evidence>
<evidence type="ECO:0000313" key="13">
    <source>
        <dbReference type="EMBL" id="AVR47551.1"/>
    </source>
</evidence>
<comment type="subunit">
    <text evidence="4">Monomer.</text>
</comment>
<dbReference type="Pfam" id="PF02837">
    <property type="entry name" value="Glyco_hydro_2_N"/>
    <property type="match status" value="1"/>
</dbReference>
<dbReference type="InterPro" id="IPR036156">
    <property type="entry name" value="Beta-gal/glucu_dom_sf"/>
</dbReference>
<dbReference type="EC" id="3.2.1.23" evidence="5 10"/>
<evidence type="ECO:0000256" key="7">
    <source>
        <dbReference type="ARBA" id="ARBA00022837"/>
    </source>
</evidence>
<dbReference type="PRINTS" id="PR00132">
    <property type="entry name" value="GLHYDRLASE2"/>
</dbReference>
<evidence type="ECO:0000313" key="14">
    <source>
        <dbReference type="Proteomes" id="UP000241507"/>
    </source>
</evidence>
<dbReference type="InterPro" id="IPR008979">
    <property type="entry name" value="Galactose-bd-like_sf"/>
</dbReference>
<feature type="domain" description="Beta galactosidase small chain/" evidence="12">
    <location>
        <begin position="761"/>
        <end position="1038"/>
    </location>
</feature>
<evidence type="ECO:0000256" key="11">
    <source>
        <dbReference type="SAM" id="SignalP"/>
    </source>
</evidence>
<dbReference type="InterPro" id="IPR023232">
    <property type="entry name" value="Glyco_hydro_2_AS"/>
</dbReference>
<proteinExistence type="inferred from homology"/>
<comment type="catalytic activity">
    <reaction evidence="1 10">
        <text>Hydrolysis of terminal non-reducing beta-D-galactose residues in beta-D-galactosides.</text>
        <dbReference type="EC" id="3.2.1.23"/>
    </reaction>
</comment>
<evidence type="ECO:0000256" key="1">
    <source>
        <dbReference type="ARBA" id="ARBA00001412"/>
    </source>
</evidence>
<reference evidence="14" key="1">
    <citation type="submission" date="2018-03" db="EMBL/GenBank/DDBJ databases">
        <title>Gramella fulva sp. nov., isolated from a dry surface of tidal flat.</title>
        <authorList>
            <person name="Hwang S.H."/>
            <person name="Hwang W.M."/>
            <person name="Kang K."/>
            <person name="Ahn T.-Y."/>
        </authorList>
    </citation>
    <scope>NUCLEOTIDE SEQUENCE [LARGE SCALE GENOMIC DNA]</scope>
    <source>
        <strain evidence="14">SH35</strain>
    </source>
</reference>
<dbReference type="Proteomes" id="UP000241507">
    <property type="component" value="Chromosome"/>
</dbReference>
<sequence>MEVKTFSLLVFLCVLSVDAQQASPEWEDLQVVSKNTEEPHATFHVYDSETQAKKGNYESSGNYENLNGTWKFHFSETPNQRPENFYQTDYNTSSWDKIEVPGDWQLQGYDFPLYTNIEYPFPKNPPYVDNSYNPVGSYKRDFEVPSTWNGKEIFLHFGGVNSAFYVWVNGEKVGYKEGAKTPAEFNITPYLKEGKNEVAVEVYRWSDASYLQDQDFWRLSGIERDVYLFAKPKVSIQDFFLKASLDESFENGLFSGTVFLENPEKKKGDYKVDLKIWDGENVIFQDEKTVKLSGEVIDSVQFSANIPEVKKWSAETPNLYTATISLSKEGESKMATATEIGFRTVEVKGGNLLVNGKPILIKGVNRHEHDENKGHVISKELMEQDIALMKKNNINAVRTSHYPDDPYWYDLTDKYGLYVVDEANIESHGFGYDEDKTPANKSEFAKMHHDRIKRMVERDKNHPSVIIWSMGNEAGDGPAFVDNYHWIKQKDATRPVQYERAERGEHFQELHTDIIAWMYAPLESIEKYYLGHYPERPFIWVEYAHAMGNSSGNLIDLWNYVYSHDQLQGGFIWDWVDQGLVKTDSSGTKYWAYGGDFAPKRYHNDGNFVMNGLVNPDRSPHPALEEVKYVYQNVDFDLLDSTALEFRVKNRFFFTNLDKYDFSYEILENGKTLKKGELEPFDLAPQDSLSFKIENVDLSYDPSAEYFINFYVKTKQKENLVPANHLIAKKQFQLKKGEPKVAVQTSDFGRLKVKKSSGEILIHNDQVQVKFDKNQGQISSYTFNGKELLKKGPKINFWRAPTDNDFGNGLPQRGRMWKEASENYNLTSAEVTSKNKKAVTVEFKYSIPAVNSTYTSEYTVSADGSILVNNSFDFGGKKEEVSELPRFGMNMILPDEFDQVKWYGRGPQENYRDRKQSAFVGVYEASVNDLYFPYNRPQENGYRTENRWVELTNDSGNGLKFIGMPLISFSAHHNYMSDFDPGEKKQQRHTNDIKPRDLVSLNIDYGQTGVGGDNSWGARTYEKYQLKPGDYSYSFLIKPVTAD</sequence>
<dbReference type="Gene3D" id="2.60.120.260">
    <property type="entry name" value="Galactose-binding domain-like"/>
    <property type="match status" value="1"/>
</dbReference>
<evidence type="ECO:0000256" key="3">
    <source>
        <dbReference type="ARBA" id="ARBA00007401"/>
    </source>
</evidence>
<evidence type="ECO:0000256" key="10">
    <source>
        <dbReference type="RuleBase" id="RU361154"/>
    </source>
</evidence>
<keyword evidence="14" id="KW-1185">Reference proteome</keyword>
<feature type="chain" id="PRO_5015308760" description="Beta-galactosidase" evidence="11">
    <location>
        <begin position="20"/>
        <end position="1043"/>
    </location>
</feature>
<dbReference type="InterPro" id="IPR032312">
    <property type="entry name" value="LacZ_4"/>
</dbReference>
<protein>
    <recommendedName>
        <fullName evidence="5 10">Beta-galactosidase</fullName>
        <ecNumber evidence="5 10">3.2.1.23</ecNumber>
    </recommendedName>
    <alternativeName>
        <fullName evidence="9 10">Lactase</fullName>
    </alternativeName>
</protein>
<dbReference type="InterPro" id="IPR006103">
    <property type="entry name" value="Glyco_hydro_2_cat"/>
</dbReference>
<dbReference type="PANTHER" id="PTHR46323">
    <property type="entry name" value="BETA-GALACTOSIDASE"/>
    <property type="match status" value="1"/>
</dbReference>
<evidence type="ECO:0000256" key="2">
    <source>
        <dbReference type="ARBA" id="ARBA00001913"/>
    </source>
</evidence>
<dbReference type="Pfam" id="PF16353">
    <property type="entry name" value="LacZ_4"/>
    <property type="match status" value="1"/>
</dbReference>
<dbReference type="Gene3D" id="2.60.40.10">
    <property type="entry name" value="Immunoglobulins"/>
    <property type="match status" value="2"/>
</dbReference>
<dbReference type="KEGG" id="grs:C7S20_18005"/>
<dbReference type="InterPro" id="IPR004199">
    <property type="entry name" value="B-gal_small/dom_5"/>
</dbReference>
<keyword evidence="11" id="KW-0732">Signal</keyword>
<dbReference type="PANTHER" id="PTHR46323:SF2">
    <property type="entry name" value="BETA-GALACTOSIDASE"/>
    <property type="match status" value="1"/>
</dbReference>
<evidence type="ECO:0000256" key="4">
    <source>
        <dbReference type="ARBA" id="ARBA00011245"/>
    </source>
</evidence>
<dbReference type="Pfam" id="PF02929">
    <property type="entry name" value="Bgal_small_N"/>
    <property type="match status" value="1"/>
</dbReference>
<dbReference type="InterPro" id="IPR023230">
    <property type="entry name" value="Glyco_hydro_2_CS"/>
</dbReference>
<dbReference type="Gene3D" id="2.70.98.10">
    <property type="match status" value="1"/>
</dbReference>
<keyword evidence="7" id="KW-0106">Calcium</keyword>
<dbReference type="InterPro" id="IPR006101">
    <property type="entry name" value="Glyco_hydro_2"/>
</dbReference>
<evidence type="ECO:0000256" key="5">
    <source>
        <dbReference type="ARBA" id="ARBA00012756"/>
    </source>
</evidence>
<dbReference type="InterPro" id="IPR017853">
    <property type="entry name" value="GH"/>
</dbReference>
<evidence type="ECO:0000256" key="8">
    <source>
        <dbReference type="ARBA" id="ARBA00023295"/>
    </source>
</evidence>
<dbReference type="InterPro" id="IPR013783">
    <property type="entry name" value="Ig-like_fold"/>
</dbReference>
<dbReference type="InterPro" id="IPR006104">
    <property type="entry name" value="Glyco_hydro_2_N"/>
</dbReference>
<dbReference type="Pfam" id="PF00703">
    <property type="entry name" value="Glyco_hydro_2"/>
    <property type="match status" value="1"/>
</dbReference>
<dbReference type="GO" id="GO:0005990">
    <property type="term" value="P:lactose catabolic process"/>
    <property type="evidence" value="ECO:0007669"/>
    <property type="project" value="TreeGrafter"/>
</dbReference>
<name>A0A2R3ZBC4_9FLAO</name>
<dbReference type="GO" id="GO:0009341">
    <property type="term" value="C:beta-galactosidase complex"/>
    <property type="evidence" value="ECO:0007669"/>
    <property type="project" value="InterPro"/>
</dbReference>
<dbReference type="PROSITE" id="PS00719">
    <property type="entry name" value="GLYCOSYL_HYDROL_F2_1"/>
    <property type="match status" value="1"/>
</dbReference>
<dbReference type="SUPFAM" id="SSF51445">
    <property type="entry name" value="(Trans)glycosidases"/>
    <property type="match status" value="1"/>
</dbReference>
<keyword evidence="8 10" id="KW-0326">Glycosidase</keyword>